<evidence type="ECO:0000313" key="2">
    <source>
        <dbReference type="EMBL" id="SJZ91316.1"/>
    </source>
</evidence>
<dbReference type="Pfam" id="PF12652">
    <property type="entry name" value="CotJB"/>
    <property type="match status" value="1"/>
</dbReference>
<dbReference type="OrthoDB" id="9804099at2"/>
<accession>A0A1T4PJE7</accession>
<reference evidence="2 3" key="1">
    <citation type="submission" date="2017-02" db="EMBL/GenBank/DDBJ databases">
        <authorList>
            <person name="Peterson S.W."/>
        </authorList>
    </citation>
    <scope>NUCLEOTIDE SEQUENCE [LARGE SCALE GENOMIC DNA]</scope>
    <source>
        <strain evidence="2 3">DSM 15102</strain>
    </source>
</reference>
<dbReference type="InterPro" id="IPR016571">
    <property type="entry name" value="Spore_coat_assembly_CotJB"/>
</dbReference>
<organism evidence="2 3">
    <name type="scientific">Garciella nitratireducens DSM 15102</name>
    <dbReference type="NCBI Taxonomy" id="1121911"/>
    <lineage>
        <taxon>Bacteria</taxon>
        <taxon>Bacillati</taxon>
        <taxon>Bacillota</taxon>
        <taxon>Clostridia</taxon>
        <taxon>Eubacteriales</taxon>
        <taxon>Eubacteriaceae</taxon>
        <taxon>Garciella</taxon>
    </lineage>
</organism>
<sequence length="83" mass="10100">MNKIRYQKLQEIQTLEFTLVELNLYLDTHPNDQKALREYNTYGKQLQKSRAQYEAMYGPLCNFGMSLSQYPFKWVEEPWPWDM</sequence>
<gene>
    <name evidence="2" type="ORF">SAMN02745973_02106</name>
</gene>
<evidence type="ECO:0000313" key="3">
    <source>
        <dbReference type="Proteomes" id="UP000196365"/>
    </source>
</evidence>
<keyword evidence="3" id="KW-1185">Reference proteome</keyword>
<dbReference type="AlphaFoldDB" id="A0A1T4PJE7"/>
<dbReference type="RefSeq" id="WP_087679438.1">
    <property type="nucleotide sequence ID" value="NZ_FUWV01000017.1"/>
</dbReference>
<protein>
    <submittedName>
        <fullName evidence="2">Spore coat protein JB</fullName>
    </submittedName>
</protein>
<dbReference type="Proteomes" id="UP000196365">
    <property type="component" value="Unassembled WGS sequence"/>
</dbReference>
<feature type="domain" description="Protein CotJB" evidence="1">
    <location>
        <begin position="7"/>
        <end position="82"/>
    </location>
</feature>
<name>A0A1T4PJE7_9FIRM</name>
<dbReference type="PIRSF" id="PIRSF010606">
    <property type="entry name" value="Spore_coat_CotJB"/>
    <property type="match status" value="1"/>
</dbReference>
<dbReference type="InterPro" id="IPR024207">
    <property type="entry name" value="CotJB_dom"/>
</dbReference>
<keyword evidence="2" id="KW-0946">Virion</keyword>
<proteinExistence type="predicted"/>
<dbReference type="EMBL" id="FUWV01000017">
    <property type="protein sequence ID" value="SJZ91316.1"/>
    <property type="molecule type" value="Genomic_DNA"/>
</dbReference>
<evidence type="ECO:0000259" key="1">
    <source>
        <dbReference type="Pfam" id="PF12652"/>
    </source>
</evidence>
<keyword evidence="2" id="KW-0167">Capsid protein</keyword>